<dbReference type="PANTHER" id="PTHR42771:SF2">
    <property type="entry name" value="IRON(3+)-HYDROXAMATE IMPORT ATP-BINDING PROTEIN FHUC"/>
    <property type="match status" value="1"/>
</dbReference>
<sequence>MNSPRAPLAAQSLMMSHGPHTIIPHLDIELRTGEVTAIVGPNGCGKSTLLNGLARIHKPRQGTIVLDGADIHTLPARDVARKLALLPQDNSAPEGLTVTDLIRFGRHPHQSWLSQWSEDDERAVRKALRAADVGDLANRPLDTLSGGQRQRAWIAMSIAQETQLLLLDEPTSALDLGHQIEVFELIRALASQGKTIAMVVHDLVSACRYADHIIAMCHGEIVTEGTPSKVITTNLIAELYGVACDLMHDPVSGSPILVNIRRVHPAKPAEIT</sequence>
<dbReference type="PROSITE" id="PS50893">
    <property type="entry name" value="ABC_TRANSPORTER_2"/>
    <property type="match status" value="1"/>
</dbReference>
<dbReference type="Pfam" id="PF00005">
    <property type="entry name" value="ABC_tran"/>
    <property type="match status" value="1"/>
</dbReference>
<evidence type="ECO:0000259" key="10">
    <source>
        <dbReference type="PROSITE" id="PS50893"/>
    </source>
</evidence>
<proteinExistence type="predicted"/>
<keyword evidence="4" id="KW-0410">Iron transport</keyword>
<evidence type="ECO:0000256" key="9">
    <source>
        <dbReference type="ARBA" id="ARBA00023136"/>
    </source>
</evidence>
<organism evidence="11 12">
    <name type="scientific">Marinobacter salexigens</name>
    <dbReference type="NCBI Taxonomy" id="1925763"/>
    <lineage>
        <taxon>Bacteria</taxon>
        <taxon>Pseudomonadati</taxon>
        <taxon>Pseudomonadota</taxon>
        <taxon>Gammaproteobacteria</taxon>
        <taxon>Pseudomonadales</taxon>
        <taxon>Marinobacteraceae</taxon>
        <taxon>Marinobacter</taxon>
    </lineage>
</organism>
<dbReference type="CDD" id="cd03214">
    <property type="entry name" value="ABC_Iron-Siderophores_B12_Hemin"/>
    <property type="match status" value="1"/>
</dbReference>
<comment type="caution">
    <text evidence="11">The sequence shown here is derived from an EMBL/GenBank/DDBJ whole genome shotgun (WGS) entry which is preliminary data.</text>
</comment>
<evidence type="ECO:0000256" key="1">
    <source>
        <dbReference type="ARBA" id="ARBA00004202"/>
    </source>
</evidence>
<keyword evidence="7" id="KW-0408">Iron</keyword>
<comment type="subcellular location">
    <subcellularLocation>
        <location evidence="1">Cell membrane</location>
        <topology evidence="1">Peripheral membrane protein</topology>
    </subcellularLocation>
</comment>
<evidence type="ECO:0000256" key="7">
    <source>
        <dbReference type="ARBA" id="ARBA00023004"/>
    </source>
</evidence>
<evidence type="ECO:0000313" key="12">
    <source>
        <dbReference type="Proteomes" id="UP000753376"/>
    </source>
</evidence>
<dbReference type="EMBL" id="JAHKPV010000021">
    <property type="protein sequence ID" value="MBU2875662.1"/>
    <property type="molecule type" value="Genomic_DNA"/>
</dbReference>
<gene>
    <name evidence="11" type="ORF">KO508_16810</name>
</gene>
<feature type="domain" description="ABC transporter" evidence="10">
    <location>
        <begin position="8"/>
        <end position="243"/>
    </location>
</feature>
<dbReference type="GO" id="GO:0005524">
    <property type="term" value="F:ATP binding"/>
    <property type="evidence" value="ECO:0007669"/>
    <property type="project" value="UniProtKB-KW"/>
</dbReference>
<keyword evidence="6 11" id="KW-0067">ATP-binding</keyword>
<accession>A0ABS6AET8</accession>
<keyword evidence="5" id="KW-0547">Nucleotide-binding</keyword>
<name>A0ABS6AET8_9GAMM</name>
<protein>
    <submittedName>
        <fullName evidence="11">ABC transporter ATP-binding protein</fullName>
    </submittedName>
</protein>
<dbReference type="InterPro" id="IPR017871">
    <property type="entry name" value="ABC_transporter-like_CS"/>
</dbReference>
<dbReference type="PANTHER" id="PTHR42771">
    <property type="entry name" value="IRON(3+)-HYDROXAMATE IMPORT ATP-BINDING PROTEIN FHUC"/>
    <property type="match status" value="1"/>
</dbReference>
<evidence type="ECO:0000256" key="5">
    <source>
        <dbReference type="ARBA" id="ARBA00022741"/>
    </source>
</evidence>
<evidence type="ECO:0000313" key="11">
    <source>
        <dbReference type="EMBL" id="MBU2875662.1"/>
    </source>
</evidence>
<keyword evidence="8" id="KW-0406">Ion transport</keyword>
<keyword evidence="3" id="KW-1003">Cell membrane</keyword>
<dbReference type="InterPro" id="IPR051535">
    <property type="entry name" value="Siderophore_ABC-ATPase"/>
</dbReference>
<keyword evidence="2" id="KW-0813">Transport</keyword>
<dbReference type="PROSITE" id="PS00211">
    <property type="entry name" value="ABC_TRANSPORTER_1"/>
    <property type="match status" value="1"/>
</dbReference>
<evidence type="ECO:0000256" key="8">
    <source>
        <dbReference type="ARBA" id="ARBA00023065"/>
    </source>
</evidence>
<keyword evidence="9" id="KW-0472">Membrane</keyword>
<evidence type="ECO:0000256" key="4">
    <source>
        <dbReference type="ARBA" id="ARBA00022496"/>
    </source>
</evidence>
<dbReference type="Proteomes" id="UP000753376">
    <property type="component" value="Unassembled WGS sequence"/>
</dbReference>
<dbReference type="SMART" id="SM00382">
    <property type="entry name" value="AAA"/>
    <property type="match status" value="1"/>
</dbReference>
<evidence type="ECO:0000256" key="2">
    <source>
        <dbReference type="ARBA" id="ARBA00022448"/>
    </source>
</evidence>
<dbReference type="InterPro" id="IPR003439">
    <property type="entry name" value="ABC_transporter-like_ATP-bd"/>
</dbReference>
<reference evidence="11 12" key="1">
    <citation type="submission" date="2021-05" db="EMBL/GenBank/DDBJ databases">
        <title>Draft genomes of bacteria isolated from model marine particles.</title>
        <authorList>
            <person name="Datta M.S."/>
            <person name="Schwartzman J.A."/>
            <person name="Enke T.N."/>
            <person name="Saavedra J."/>
            <person name="Cermak N."/>
            <person name="Cordero O.X."/>
        </authorList>
    </citation>
    <scope>NUCLEOTIDE SEQUENCE [LARGE SCALE GENOMIC DNA]</scope>
    <source>
        <strain evidence="11 12">D2M19</strain>
    </source>
</reference>
<evidence type="ECO:0000256" key="6">
    <source>
        <dbReference type="ARBA" id="ARBA00022840"/>
    </source>
</evidence>
<evidence type="ECO:0000256" key="3">
    <source>
        <dbReference type="ARBA" id="ARBA00022475"/>
    </source>
</evidence>
<keyword evidence="12" id="KW-1185">Reference proteome</keyword>
<dbReference type="InterPro" id="IPR003593">
    <property type="entry name" value="AAA+_ATPase"/>
</dbReference>